<dbReference type="InterPro" id="IPR043128">
    <property type="entry name" value="Rev_trsase/Diguanyl_cyclase"/>
</dbReference>
<dbReference type="InterPro" id="IPR013407">
    <property type="entry name" value="CRISPR-assoc_prot_Cmr2"/>
</dbReference>
<feature type="coiled-coil region" evidence="3">
    <location>
        <begin position="647"/>
        <end position="674"/>
    </location>
</feature>
<evidence type="ECO:0000259" key="4">
    <source>
        <dbReference type="Pfam" id="PF12469"/>
    </source>
</evidence>
<feature type="domain" description="CRISPR-associated protein Cmr2 N-terminal" evidence="4">
    <location>
        <begin position="224"/>
        <end position="350"/>
    </location>
</feature>
<dbReference type="Gene3D" id="3.30.70.270">
    <property type="match status" value="1"/>
</dbReference>
<evidence type="ECO:0000313" key="6">
    <source>
        <dbReference type="EMBL" id="MDB9485191.1"/>
    </source>
</evidence>
<evidence type="ECO:0000256" key="3">
    <source>
        <dbReference type="SAM" id="Coils"/>
    </source>
</evidence>
<organism evidence="6 7">
    <name type="scientific">Dolichospermum circinale CS-537/01</name>
    <dbReference type="NCBI Taxonomy" id="3021739"/>
    <lineage>
        <taxon>Bacteria</taxon>
        <taxon>Bacillati</taxon>
        <taxon>Cyanobacteriota</taxon>
        <taxon>Cyanophyceae</taxon>
        <taxon>Nostocales</taxon>
        <taxon>Aphanizomenonaceae</taxon>
        <taxon>Dolichospermum</taxon>
        <taxon>Dolichospermum circinale</taxon>
    </lineage>
</organism>
<evidence type="ECO:0000259" key="5">
    <source>
        <dbReference type="Pfam" id="PF22335"/>
    </source>
</evidence>
<feature type="domain" description="Cas10/Cmr2 second palm" evidence="5">
    <location>
        <begin position="703"/>
        <end position="874"/>
    </location>
</feature>
<keyword evidence="3" id="KW-0175">Coiled coil</keyword>
<dbReference type="Pfam" id="PF12469">
    <property type="entry name" value="Cmr2_N"/>
    <property type="match status" value="1"/>
</dbReference>
<keyword evidence="7" id="KW-1185">Reference proteome</keyword>
<dbReference type="RefSeq" id="WP_271804658.1">
    <property type="nucleotide sequence ID" value="NZ_JAQMTU010000008.1"/>
</dbReference>
<keyword evidence="1" id="KW-0547">Nucleotide-binding</keyword>
<sequence length="1016" mass="116899">MTAEYWRAKIWGLLHDPVLKALHNNSGRGKSSFYEQLEVMKAWVETGKTPDQSGGKVLKNILLADYIASASDRSALGSVTASINYAPGKNPERGLEITHLLSGAKQEFKIKLHTELIESKRQEYLQKKEEELLAEIDNHLRTDIKNIKHLFWWLWRCLPQATCDLFDKDNSLMLMPAETRLPDASIWSHLSMTSALAGALAGYDLTADQIQRWQGNDELSHPYLAVFSFSPVQELIKSSRKMRDFWAGSWLLHYLSAKVCWKLANQYGPDTLLYPSLYQQPLIDHWLLQEIERLKKEEKIDFDFSEWVKQPSSKSLLTAGFPNVISLILPKDKVQAAMQTAQQTLLEEWLIIGDLVFKELHDKRHWMRELKPDHNSWQGWLKSQWQVYWTALPIGKGKQFKTAAIPENVDDQLQNWLNQQNQAYNVSEKQKLFQSQELKFLREAYDKRLEEQHRKFSVNVGSWWGYIFDATRASLAAVKNARNWELPTAFGPRSTISGIGPVVSPGNKDKDKKDWITEGDTKESWEKHDAGFFDGTEQLNATEVVKRCLHEILPDLLGIKKEDIAASYPDLTSGVAGYLRVNQTKQQENFDHACEAIIKAFPSTETIIDQMYKKWGIPWIDSSESQKYHCRLLNAGWLVEDLQTPELKILQIQLEKAKEENKEVIRKQIIAKKRDYREDIQKIITEHYPKNNPSDWYVLAAGDGDSMSEWLKGIKLKNYGDYIPSELSVNLESFPEFLAIQKRMGPSTHNALSRALLDFSNQLVPYLTQSRYAGRLIYGGGDDVLAYTNLWEWDKWLWDIRQCFKGAKDPHEEFSNDGDYWKFKGKSDQLVDRPLFTMGSTATISFGIVIAHHSVPLAIALESLWDAEKKAKDHVYIDNNGEKKAKDAVQVRVLYSNGNTLKSTAKFCVFHQWQQLITNDLESAIFEQAASLWSQHSAPSLEAIVPWTKAFCDRRDQFQNDKNSTLKTKFQKQLADFFTALFITTETKQLDNEIQSWLKLAAFVKRNRDIKVGGEN</sequence>
<dbReference type="Gene3D" id="3.30.70.2220">
    <property type="entry name" value="CRISPR-Cas system, Cmr2 subunit, D1 domain, cysteine cluster"/>
    <property type="match status" value="1"/>
</dbReference>
<dbReference type="EMBL" id="JAQMTU010000008">
    <property type="protein sequence ID" value="MDB9485191.1"/>
    <property type="molecule type" value="Genomic_DNA"/>
</dbReference>
<dbReference type="InterPro" id="IPR054767">
    <property type="entry name" value="Cas10-Cmr2_palm2"/>
</dbReference>
<proteinExistence type="predicted"/>
<accession>A0ABT4ZZT8</accession>
<gene>
    <name evidence="6" type="primary">cas10</name>
    <name evidence="6" type="ORF">PN492_01255</name>
</gene>
<protein>
    <submittedName>
        <fullName evidence="6">Type III-B CRISPR-associated protein Cas10/Cmr2</fullName>
    </submittedName>
</protein>
<evidence type="ECO:0000313" key="7">
    <source>
        <dbReference type="Proteomes" id="UP001212123"/>
    </source>
</evidence>
<dbReference type="Pfam" id="PF22335">
    <property type="entry name" value="Cas10-Cmr2_palm2"/>
    <property type="match status" value="1"/>
</dbReference>
<evidence type="ECO:0000256" key="2">
    <source>
        <dbReference type="ARBA" id="ARBA00023118"/>
    </source>
</evidence>
<reference evidence="6 7" key="1">
    <citation type="submission" date="2023-01" db="EMBL/GenBank/DDBJ databases">
        <title>Genomes from the Australian National Cyanobacteria Reference Collection.</title>
        <authorList>
            <person name="Willis A."/>
            <person name="Lee E.M.F."/>
        </authorList>
    </citation>
    <scope>NUCLEOTIDE SEQUENCE [LARGE SCALE GENOMIC DNA]</scope>
    <source>
        <strain evidence="6 7">CS-537/01</strain>
    </source>
</reference>
<name>A0ABT4ZZT8_9CYAN</name>
<comment type="caution">
    <text evidence="6">The sequence shown here is derived from an EMBL/GenBank/DDBJ whole genome shotgun (WGS) entry which is preliminary data.</text>
</comment>
<evidence type="ECO:0000256" key="1">
    <source>
        <dbReference type="ARBA" id="ARBA00022741"/>
    </source>
</evidence>
<dbReference type="NCBIfam" id="TIGR02577">
    <property type="entry name" value="cas_TM1794_Cmr2"/>
    <property type="match status" value="1"/>
</dbReference>
<dbReference type="InterPro" id="IPR038242">
    <property type="entry name" value="Cmr2_N"/>
</dbReference>
<dbReference type="Proteomes" id="UP001212123">
    <property type="component" value="Unassembled WGS sequence"/>
</dbReference>
<keyword evidence="2" id="KW-0051">Antiviral defense</keyword>
<dbReference type="InterPro" id="IPR024615">
    <property type="entry name" value="CRISPR-assoc_Cmr2_N"/>
</dbReference>